<dbReference type="InterPro" id="IPR000182">
    <property type="entry name" value="GNAT_dom"/>
</dbReference>
<protein>
    <recommendedName>
        <fullName evidence="1">N-acetyltransferase domain-containing protein</fullName>
    </recommendedName>
</protein>
<sequence length="233" mass="25976">MFSAKELQDLEIGNAICYGIFADPDAELHGIRYKSGEINIFTYKDGEQRTVEEIIQTYSQSIVPNCMGQKMTIMALRTSNLKDTDVAVAGYKVVEVLNDELLSQRVKAEILGFNDGVFSEKAYDAYLGSYKVQGYGIKSNWRHFAAVCEASNEVVGSASIVFHGDCGFISAVAVVPESRRKGLATALTDYCLKIAKKMDRHTTEARTLYSKMGFVDAFATRTFQRFKTHDIIQ</sequence>
<dbReference type="Proteomes" id="UP000193642">
    <property type="component" value="Unassembled WGS sequence"/>
</dbReference>
<dbReference type="CDD" id="cd04301">
    <property type="entry name" value="NAT_SF"/>
    <property type="match status" value="1"/>
</dbReference>
<dbReference type="AlphaFoldDB" id="A0A1Y2BK97"/>
<evidence type="ECO:0000313" key="2">
    <source>
        <dbReference type="EMBL" id="ORY35192.1"/>
    </source>
</evidence>
<organism evidence="2 3">
    <name type="scientific">Rhizoclosmatium globosum</name>
    <dbReference type="NCBI Taxonomy" id="329046"/>
    <lineage>
        <taxon>Eukaryota</taxon>
        <taxon>Fungi</taxon>
        <taxon>Fungi incertae sedis</taxon>
        <taxon>Chytridiomycota</taxon>
        <taxon>Chytridiomycota incertae sedis</taxon>
        <taxon>Chytridiomycetes</taxon>
        <taxon>Chytridiales</taxon>
        <taxon>Chytriomycetaceae</taxon>
        <taxon>Rhizoclosmatium</taxon>
    </lineage>
</organism>
<comment type="caution">
    <text evidence="2">The sequence shown here is derived from an EMBL/GenBank/DDBJ whole genome shotgun (WGS) entry which is preliminary data.</text>
</comment>
<evidence type="ECO:0000259" key="1">
    <source>
        <dbReference type="PROSITE" id="PS51186"/>
    </source>
</evidence>
<dbReference type="Gene3D" id="3.40.630.30">
    <property type="match status" value="1"/>
</dbReference>
<dbReference type="SUPFAM" id="SSF55729">
    <property type="entry name" value="Acyl-CoA N-acyltransferases (Nat)"/>
    <property type="match status" value="1"/>
</dbReference>
<dbReference type="InterPro" id="IPR016181">
    <property type="entry name" value="Acyl_CoA_acyltransferase"/>
</dbReference>
<dbReference type="GO" id="GO:0016747">
    <property type="term" value="F:acyltransferase activity, transferring groups other than amino-acyl groups"/>
    <property type="evidence" value="ECO:0007669"/>
    <property type="project" value="InterPro"/>
</dbReference>
<evidence type="ECO:0000313" key="3">
    <source>
        <dbReference type="Proteomes" id="UP000193642"/>
    </source>
</evidence>
<name>A0A1Y2BK97_9FUNG</name>
<dbReference type="PROSITE" id="PS51186">
    <property type="entry name" value="GNAT"/>
    <property type="match status" value="1"/>
</dbReference>
<proteinExistence type="predicted"/>
<reference evidence="2 3" key="1">
    <citation type="submission" date="2016-07" db="EMBL/GenBank/DDBJ databases">
        <title>Pervasive Adenine N6-methylation of Active Genes in Fungi.</title>
        <authorList>
            <consortium name="DOE Joint Genome Institute"/>
            <person name="Mondo S.J."/>
            <person name="Dannebaum R.O."/>
            <person name="Kuo R.C."/>
            <person name="Labutti K."/>
            <person name="Haridas S."/>
            <person name="Kuo A."/>
            <person name="Salamov A."/>
            <person name="Ahrendt S.R."/>
            <person name="Lipzen A."/>
            <person name="Sullivan W."/>
            <person name="Andreopoulos W.B."/>
            <person name="Clum A."/>
            <person name="Lindquist E."/>
            <person name="Daum C."/>
            <person name="Ramamoorthy G.K."/>
            <person name="Gryganskyi A."/>
            <person name="Culley D."/>
            <person name="Magnuson J.K."/>
            <person name="James T.Y."/>
            <person name="O'Malley M.A."/>
            <person name="Stajich J.E."/>
            <person name="Spatafora J.W."/>
            <person name="Visel A."/>
            <person name="Grigoriev I.V."/>
        </authorList>
    </citation>
    <scope>NUCLEOTIDE SEQUENCE [LARGE SCALE GENOMIC DNA]</scope>
    <source>
        <strain evidence="2 3">JEL800</strain>
    </source>
</reference>
<gene>
    <name evidence="2" type="ORF">BCR33DRAFT_722542</name>
</gene>
<dbReference type="Pfam" id="PF00583">
    <property type="entry name" value="Acetyltransf_1"/>
    <property type="match status" value="1"/>
</dbReference>
<accession>A0A1Y2BK97</accession>
<keyword evidence="3" id="KW-1185">Reference proteome</keyword>
<dbReference type="EMBL" id="MCGO01000060">
    <property type="protein sequence ID" value="ORY35192.1"/>
    <property type="molecule type" value="Genomic_DNA"/>
</dbReference>
<feature type="domain" description="N-acetyltransferase" evidence="1">
    <location>
        <begin position="97"/>
        <end position="233"/>
    </location>
</feature>